<organism evidence="12 13">
    <name type="scientific">Rhizoctonia solani</name>
    <dbReference type="NCBI Taxonomy" id="456999"/>
    <lineage>
        <taxon>Eukaryota</taxon>
        <taxon>Fungi</taxon>
        <taxon>Dikarya</taxon>
        <taxon>Basidiomycota</taxon>
        <taxon>Agaricomycotina</taxon>
        <taxon>Agaricomycetes</taxon>
        <taxon>Cantharellales</taxon>
        <taxon>Ceratobasidiaceae</taxon>
        <taxon>Rhizoctonia</taxon>
    </lineage>
</organism>
<dbReference type="GO" id="GO:0004933">
    <property type="term" value="F:mating-type a-factor pheromone receptor activity"/>
    <property type="evidence" value="ECO:0007669"/>
    <property type="project" value="InterPro"/>
</dbReference>
<comment type="caution">
    <text evidence="12">The sequence shown here is derived from an EMBL/GenBank/DDBJ whole genome shotgun (WGS) entry which is preliminary data.</text>
</comment>
<evidence type="ECO:0000256" key="9">
    <source>
        <dbReference type="ARBA" id="ARBA00023224"/>
    </source>
</evidence>
<keyword evidence="4 11" id="KW-0812">Transmembrane</keyword>
<evidence type="ECO:0000256" key="5">
    <source>
        <dbReference type="ARBA" id="ARBA00022989"/>
    </source>
</evidence>
<evidence type="ECO:0000256" key="4">
    <source>
        <dbReference type="ARBA" id="ARBA00022692"/>
    </source>
</evidence>
<protein>
    <submittedName>
        <fullName evidence="12">STE3-like pheromone receptor</fullName>
    </submittedName>
</protein>
<dbReference type="Gene3D" id="1.20.1070.10">
    <property type="entry name" value="Rhodopsin 7-helix transmembrane proteins"/>
    <property type="match status" value="1"/>
</dbReference>
<reference evidence="12" key="1">
    <citation type="submission" date="2020-09" db="EMBL/GenBank/DDBJ databases">
        <title>Comparative genome analyses of four rice-infecting Rhizoctonia solani isolates reveal extensive enrichment of homogalacturonan modification genes.</title>
        <authorList>
            <person name="Lee D.-Y."/>
            <person name="Jeon J."/>
            <person name="Kim K.-T."/>
            <person name="Cheong K."/>
            <person name="Song H."/>
            <person name="Choi G."/>
            <person name="Ko J."/>
            <person name="Opiyo S.O."/>
            <person name="Zuo S."/>
            <person name="Madhav S."/>
            <person name="Lee Y.-H."/>
            <person name="Wang G.-L."/>
        </authorList>
    </citation>
    <scope>NUCLEOTIDE SEQUENCE</scope>
    <source>
        <strain evidence="12">AG1-IA WGL</strain>
    </source>
</reference>
<keyword evidence="5 11" id="KW-1133">Transmembrane helix</keyword>
<dbReference type="OrthoDB" id="2874149at2759"/>
<feature type="compositionally biased region" description="Basic and acidic residues" evidence="10">
    <location>
        <begin position="391"/>
        <end position="401"/>
    </location>
</feature>
<evidence type="ECO:0000256" key="1">
    <source>
        <dbReference type="ARBA" id="ARBA00004141"/>
    </source>
</evidence>
<evidence type="ECO:0000256" key="11">
    <source>
        <dbReference type="SAM" id="Phobius"/>
    </source>
</evidence>
<dbReference type="Pfam" id="PF02076">
    <property type="entry name" value="STE3"/>
    <property type="match status" value="1"/>
</dbReference>
<dbReference type="AlphaFoldDB" id="A0A8H7LTL6"/>
<keyword evidence="3" id="KW-0589">Pheromone response</keyword>
<dbReference type="InterPro" id="IPR001499">
    <property type="entry name" value="GPCR_STE3"/>
</dbReference>
<feature type="transmembrane region" description="Helical" evidence="11">
    <location>
        <begin position="121"/>
        <end position="141"/>
    </location>
</feature>
<feature type="non-terminal residue" evidence="12">
    <location>
        <position position="401"/>
    </location>
</feature>
<comment type="similarity">
    <text evidence="2">Belongs to the G-protein coupled receptor 4 family.</text>
</comment>
<sequence>MPKHHELEPTMRDPVFPTICALALVLLLLVLPTHVRARNIGTLLFIGWSFISTLVFFVNSLVWAGNLSDPAPVWCDISAKILIGVSVGLSAASLCINRKLYQITHPKYAYGDSNSKRRTAMFDLGIGLGLPVLVMVLHTVVQGHRYDIIEDVGCYPTTYTTLLAIPMVFMWPVLIHCVGLFYSFFTIRELVNRRRQFSNMLSTTRSGLNTSQYLRLMALAATEMVLSLPLSLYVLISFIMTPQNPWISWADTHQGFGNITFEAWESVELNPPFMVILQFTRYSAPILAIVFFLYFGIAGEATAEYRRWYWTIAGRFGVKKQAGSGYSGWTNRLASNSSTAPHNVSFPSARPTMDTTRYPSHSLDRVTKNDVESQLQSRDTLDLHSLNRSGDLAEPKPAEHK</sequence>
<feature type="compositionally biased region" description="Basic and acidic residues" evidence="10">
    <location>
        <begin position="362"/>
        <end position="371"/>
    </location>
</feature>
<dbReference type="InterPro" id="IPR001546">
    <property type="entry name" value="GPCR_Pheromne_A_rcpt"/>
</dbReference>
<feature type="transmembrane region" description="Helical" evidence="11">
    <location>
        <begin position="216"/>
        <end position="240"/>
    </location>
</feature>
<evidence type="ECO:0000256" key="7">
    <source>
        <dbReference type="ARBA" id="ARBA00023136"/>
    </source>
</evidence>
<evidence type="ECO:0000313" key="13">
    <source>
        <dbReference type="Proteomes" id="UP000602905"/>
    </source>
</evidence>
<feature type="transmembrane region" description="Helical" evidence="11">
    <location>
        <begin position="161"/>
        <end position="185"/>
    </location>
</feature>
<feature type="compositionally biased region" description="Polar residues" evidence="10">
    <location>
        <begin position="335"/>
        <end position="346"/>
    </location>
</feature>
<evidence type="ECO:0000256" key="2">
    <source>
        <dbReference type="ARBA" id="ARBA00011085"/>
    </source>
</evidence>
<evidence type="ECO:0000256" key="8">
    <source>
        <dbReference type="ARBA" id="ARBA00023170"/>
    </source>
</evidence>
<feature type="region of interest" description="Disordered" evidence="10">
    <location>
        <begin position="335"/>
        <end position="401"/>
    </location>
</feature>
<keyword evidence="7 11" id="KW-0472">Membrane</keyword>
<accession>A0A8H7LTL6</accession>
<evidence type="ECO:0000256" key="3">
    <source>
        <dbReference type="ARBA" id="ARBA00022507"/>
    </source>
</evidence>
<dbReference type="GO" id="GO:0000750">
    <property type="term" value="P:pheromone-dependent signal transduction involved in conjugation with cellular fusion"/>
    <property type="evidence" value="ECO:0007669"/>
    <property type="project" value="TreeGrafter"/>
</dbReference>
<dbReference type="Proteomes" id="UP000602905">
    <property type="component" value="Unassembled WGS sequence"/>
</dbReference>
<dbReference type="PANTHER" id="PTHR28097">
    <property type="entry name" value="PHEROMONE A FACTOR RECEPTOR"/>
    <property type="match status" value="1"/>
</dbReference>
<evidence type="ECO:0000256" key="10">
    <source>
        <dbReference type="SAM" id="MobiDB-lite"/>
    </source>
</evidence>
<dbReference type="PANTHER" id="PTHR28097:SF1">
    <property type="entry name" value="PHEROMONE A FACTOR RECEPTOR"/>
    <property type="match status" value="1"/>
</dbReference>
<feature type="transmembrane region" description="Helical" evidence="11">
    <location>
        <begin position="77"/>
        <end position="100"/>
    </location>
</feature>
<keyword evidence="8 12" id="KW-0675">Receptor</keyword>
<dbReference type="EMBL" id="JACYCD010000054">
    <property type="protein sequence ID" value="KAF8704763.1"/>
    <property type="molecule type" value="Genomic_DNA"/>
</dbReference>
<dbReference type="GO" id="GO:0005886">
    <property type="term" value="C:plasma membrane"/>
    <property type="evidence" value="ECO:0007669"/>
    <property type="project" value="TreeGrafter"/>
</dbReference>
<feature type="transmembrane region" description="Helical" evidence="11">
    <location>
        <begin position="279"/>
        <end position="297"/>
    </location>
</feature>
<dbReference type="CDD" id="cd14966">
    <property type="entry name" value="7tmD_STE3"/>
    <property type="match status" value="1"/>
</dbReference>
<gene>
    <name evidence="12" type="ORF">RHS03_05820</name>
</gene>
<evidence type="ECO:0000256" key="6">
    <source>
        <dbReference type="ARBA" id="ARBA00023040"/>
    </source>
</evidence>
<proteinExistence type="inferred from homology"/>
<comment type="subcellular location">
    <subcellularLocation>
        <location evidence="1">Membrane</location>
        <topology evidence="1">Multi-pass membrane protein</topology>
    </subcellularLocation>
</comment>
<feature type="transmembrane region" description="Helical" evidence="11">
    <location>
        <begin position="15"/>
        <end position="31"/>
    </location>
</feature>
<feature type="transmembrane region" description="Helical" evidence="11">
    <location>
        <begin position="43"/>
        <end position="65"/>
    </location>
</feature>
<keyword evidence="6" id="KW-0297">G-protein coupled receptor</keyword>
<keyword evidence="9" id="KW-0807">Transducer</keyword>
<dbReference type="PRINTS" id="PR00899">
    <property type="entry name" value="GPCRSTE3"/>
</dbReference>
<name>A0A8H7LTL6_9AGAM</name>
<dbReference type="PRINTS" id="PR00900">
    <property type="entry name" value="PHEROMONEAR"/>
</dbReference>
<evidence type="ECO:0000313" key="12">
    <source>
        <dbReference type="EMBL" id="KAF8704763.1"/>
    </source>
</evidence>